<feature type="transmembrane region" description="Helical" evidence="10">
    <location>
        <begin position="47"/>
        <end position="67"/>
    </location>
</feature>
<evidence type="ECO:0000256" key="6">
    <source>
        <dbReference type="ARBA" id="ARBA00022723"/>
    </source>
</evidence>
<evidence type="ECO:0000313" key="11">
    <source>
        <dbReference type="EMBL" id="MFC6758815.1"/>
    </source>
</evidence>
<keyword evidence="5 10" id="KW-0812">Transmembrane</keyword>
<evidence type="ECO:0000256" key="5">
    <source>
        <dbReference type="ARBA" id="ARBA00022692"/>
    </source>
</evidence>
<sequence>MTLGLYMAQRISALIMAPLVLLHIGVMIYAIQGGLSAAEILGRTKGSILWFAVYGTFVAAVSVHGAIGLRTVLSEWMGLRGGALNAAAWAIFALLLVLGMLAVHGVTAR</sequence>
<evidence type="ECO:0000256" key="10">
    <source>
        <dbReference type="SAM" id="Phobius"/>
    </source>
</evidence>
<dbReference type="Gene3D" id="1.20.1300.10">
    <property type="entry name" value="Fumarate reductase/succinate dehydrogenase, transmembrane subunit"/>
    <property type="match status" value="1"/>
</dbReference>
<protein>
    <submittedName>
        <fullName evidence="11">Succinate dehydrogenase</fullName>
    </submittedName>
</protein>
<keyword evidence="9 10" id="KW-0472">Membrane</keyword>
<name>A0ABW2AZE3_9RHOB</name>
<dbReference type="InterPro" id="IPR000701">
    <property type="entry name" value="SuccDH_FuR_B_TM-su"/>
</dbReference>
<keyword evidence="8" id="KW-0408">Iron</keyword>
<organism evidence="11 12">
    <name type="scientific">Sulfitobacter porphyrae</name>
    <dbReference type="NCBI Taxonomy" id="1246864"/>
    <lineage>
        <taxon>Bacteria</taxon>
        <taxon>Pseudomonadati</taxon>
        <taxon>Pseudomonadota</taxon>
        <taxon>Alphaproteobacteria</taxon>
        <taxon>Rhodobacterales</taxon>
        <taxon>Roseobacteraceae</taxon>
        <taxon>Sulfitobacter</taxon>
    </lineage>
</organism>
<comment type="caution">
    <text evidence="11">The sequence shown here is derived from an EMBL/GenBank/DDBJ whole genome shotgun (WGS) entry which is preliminary data.</text>
</comment>
<keyword evidence="4" id="KW-0349">Heme</keyword>
<evidence type="ECO:0000256" key="8">
    <source>
        <dbReference type="ARBA" id="ARBA00023004"/>
    </source>
</evidence>
<evidence type="ECO:0000256" key="9">
    <source>
        <dbReference type="ARBA" id="ARBA00023136"/>
    </source>
</evidence>
<dbReference type="EMBL" id="JBHSWG010000001">
    <property type="protein sequence ID" value="MFC6758815.1"/>
    <property type="molecule type" value="Genomic_DNA"/>
</dbReference>
<evidence type="ECO:0000256" key="4">
    <source>
        <dbReference type="ARBA" id="ARBA00022617"/>
    </source>
</evidence>
<evidence type="ECO:0000256" key="3">
    <source>
        <dbReference type="ARBA" id="ARBA00004370"/>
    </source>
</evidence>
<dbReference type="SUPFAM" id="SSF81343">
    <property type="entry name" value="Fumarate reductase respiratory complex transmembrane subunits"/>
    <property type="match status" value="1"/>
</dbReference>
<accession>A0ABW2AZE3</accession>
<keyword evidence="7 10" id="KW-1133">Transmembrane helix</keyword>
<reference evidence="12" key="1">
    <citation type="journal article" date="2019" name="Int. J. Syst. Evol. Microbiol.">
        <title>The Global Catalogue of Microorganisms (GCM) 10K type strain sequencing project: providing services to taxonomists for standard genome sequencing and annotation.</title>
        <authorList>
            <consortium name="The Broad Institute Genomics Platform"/>
            <consortium name="The Broad Institute Genome Sequencing Center for Infectious Disease"/>
            <person name="Wu L."/>
            <person name="Ma J."/>
        </authorList>
    </citation>
    <scope>NUCLEOTIDE SEQUENCE [LARGE SCALE GENOMIC DNA]</scope>
    <source>
        <strain evidence="12">CCUG 66188</strain>
    </source>
</reference>
<evidence type="ECO:0000256" key="2">
    <source>
        <dbReference type="ARBA" id="ARBA00004050"/>
    </source>
</evidence>
<keyword evidence="6" id="KW-0479">Metal-binding</keyword>
<comment type="function">
    <text evidence="2">Membrane-anchoring subunit of succinate dehydrogenase (SDH).</text>
</comment>
<feature type="transmembrane region" description="Helical" evidence="10">
    <location>
        <begin position="12"/>
        <end position="35"/>
    </location>
</feature>
<dbReference type="Proteomes" id="UP001596353">
    <property type="component" value="Unassembled WGS sequence"/>
</dbReference>
<evidence type="ECO:0000313" key="12">
    <source>
        <dbReference type="Proteomes" id="UP001596353"/>
    </source>
</evidence>
<keyword evidence="12" id="KW-1185">Reference proteome</keyword>
<dbReference type="InterPro" id="IPR034804">
    <property type="entry name" value="SQR/QFR_C/D"/>
</dbReference>
<feature type="transmembrane region" description="Helical" evidence="10">
    <location>
        <begin position="87"/>
        <end position="106"/>
    </location>
</feature>
<comment type="cofactor">
    <cofactor evidence="1">
        <name>heme</name>
        <dbReference type="ChEBI" id="CHEBI:30413"/>
    </cofactor>
</comment>
<proteinExistence type="predicted"/>
<gene>
    <name evidence="11" type="ORF">ACFQFQ_03720</name>
</gene>
<evidence type="ECO:0000256" key="1">
    <source>
        <dbReference type="ARBA" id="ARBA00001971"/>
    </source>
</evidence>
<dbReference type="Pfam" id="PF01127">
    <property type="entry name" value="Sdh_cyt"/>
    <property type="match status" value="1"/>
</dbReference>
<comment type="subcellular location">
    <subcellularLocation>
        <location evidence="3">Membrane</location>
    </subcellularLocation>
</comment>
<evidence type="ECO:0000256" key="7">
    <source>
        <dbReference type="ARBA" id="ARBA00022989"/>
    </source>
</evidence>